<sequence>MTIRILVIPASVRQGSLNLRLARNAIRLARDAGIDAIEMDLRSLALPIYDGDLEAAEGVPAGALTLLQAVREADGILVVTPEYNGFPTPLLINAFDWLSRIEASDAHPAGLAITANKPAALLSASPGAGGALRSMNFVRQYLQMAFAMIVVPQQFALGKAHEAFDADGALIDARAVKSVSGVVAALARLAEALRPRN</sequence>
<dbReference type="EMBL" id="BAABLD010000008">
    <property type="protein sequence ID" value="GAA5166599.1"/>
    <property type="molecule type" value="Genomic_DNA"/>
</dbReference>
<protein>
    <submittedName>
        <fullName evidence="2">NAD(P)H-dependent oxidoreductase</fullName>
    </submittedName>
</protein>
<dbReference type="Gene3D" id="3.40.50.360">
    <property type="match status" value="1"/>
</dbReference>
<reference evidence="3" key="1">
    <citation type="journal article" date="2019" name="Int. J. Syst. Evol. Microbiol.">
        <title>The Global Catalogue of Microorganisms (GCM) 10K type strain sequencing project: providing services to taxonomists for standard genome sequencing and annotation.</title>
        <authorList>
            <consortium name="The Broad Institute Genomics Platform"/>
            <consortium name="The Broad Institute Genome Sequencing Center for Infectious Disease"/>
            <person name="Wu L."/>
            <person name="Ma J."/>
        </authorList>
    </citation>
    <scope>NUCLEOTIDE SEQUENCE [LARGE SCALE GENOMIC DNA]</scope>
    <source>
        <strain evidence="3">JCM 18715</strain>
    </source>
</reference>
<organism evidence="2 3">
    <name type="scientific">Viridibacterium curvum</name>
    <dbReference type="NCBI Taxonomy" id="1101404"/>
    <lineage>
        <taxon>Bacteria</taxon>
        <taxon>Pseudomonadati</taxon>
        <taxon>Pseudomonadota</taxon>
        <taxon>Betaproteobacteria</taxon>
        <taxon>Rhodocyclales</taxon>
        <taxon>Rhodocyclaceae</taxon>
        <taxon>Viridibacterium</taxon>
    </lineage>
</organism>
<proteinExistence type="predicted"/>
<dbReference type="PANTHER" id="PTHR30543:SF21">
    <property type="entry name" value="NAD(P)H-DEPENDENT FMN REDUCTASE LOT6"/>
    <property type="match status" value="1"/>
</dbReference>
<dbReference type="RefSeq" id="WP_345533206.1">
    <property type="nucleotide sequence ID" value="NZ_BAABLD010000008.1"/>
</dbReference>
<dbReference type="InterPro" id="IPR029039">
    <property type="entry name" value="Flavoprotein-like_sf"/>
</dbReference>
<dbReference type="Proteomes" id="UP001500547">
    <property type="component" value="Unassembled WGS sequence"/>
</dbReference>
<dbReference type="SUPFAM" id="SSF52218">
    <property type="entry name" value="Flavoproteins"/>
    <property type="match status" value="1"/>
</dbReference>
<name>A0ABP9QS05_9RHOO</name>
<evidence type="ECO:0000259" key="1">
    <source>
        <dbReference type="Pfam" id="PF03358"/>
    </source>
</evidence>
<accession>A0ABP9QS05</accession>
<dbReference type="InterPro" id="IPR050712">
    <property type="entry name" value="NAD(P)H-dep_reductase"/>
</dbReference>
<comment type="caution">
    <text evidence="2">The sequence shown here is derived from an EMBL/GenBank/DDBJ whole genome shotgun (WGS) entry which is preliminary data.</text>
</comment>
<keyword evidence="3" id="KW-1185">Reference proteome</keyword>
<feature type="domain" description="NADPH-dependent FMN reductase-like" evidence="1">
    <location>
        <begin position="4"/>
        <end position="161"/>
    </location>
</feature>
<gene>
    <name evidence="2" type="ORF">GCM10025770_23960</name>
</gene>
<evidence type="ECO:0000313" key="2">
    <source>
        <dbReference type="EMBL" id="GAA5166599.1"/>
    </source>
</evidence>
<evidence type="ECO:0000313" key="3">
    <source>
        <dbReference type="Proteomes" id="UP001500547"/>
    </source>
</evidence>
<dbReference type="Pfam" id="PF03358">
    <property type="entry name" value="FMN_red"/>
    <property type="match status" value="1"/>
</dbReference>
<dbReference type="PANTHER" id="PTHR30543">
    <property type="entry name" value="CHROMATE REDUCTASE"/>
    <property type="match status" value="1"/>
</dbReference>
<dbReference type="InterPro" id="IPR005025">
    <property type="entry name" value="FMN_Rdtase-like_dom"/>
</dbReference>